<dbReference type="InterPro" id="IPR003495">
    <property type="entry name" value="CobW/HypB/UreG_nucleotide-bd"/>
</dbReference>
<gene>
    <name evidence="8" type="ORF">V6590_10040</name>
</gene>
<dbReference type="SMART" id="SM00833">
    <property type="entry name" value="CobW_C"/>
    <property type="match status" value="1"/>
</dbReference>
<evidence type="ECO:0000259" key="7">
    <source>
        <dbReference type="SMART" id="SM00833"/>
    </source>
</evidence>
<evidence type="ECO:0000313" key="9">
    <source>
        <dbReference type="Proteomes" id="UP001431963"/>
    </source>
</evidence>
<dbReference type="EMBL" id="JBALHR010000004">
    <property type="protein sequence ID" value="MEH7828491.1"/>
    <property type="molecule type" value="Genomic_DNA"/>
</dbReference>
<proteinExistence type="inferred from homology"/>
<dbReference type="SUPFAM" id="SSF90002">
    <property type="entry name" value="Hypothetical protein YjiA, C-terminal domain"/>
    <property type="match status" value="1"/>
</dbReference>
<dbReference type="Proteomes" id="UP001431963">
    <property type="component" value="Unassembled WGS sequence"/>
</dbReference>
<feature type="domain" description="CobW C-terminal" evidence="7">
    <location>
        <begin position="248"/>
        <end position="342"/>
    </location>
</feature>
<keyword evidence="1" id="KW-0547">Nucleotide-binding</keyword>
<evidence type="ECO:0000256" key="1">
    <source>
        <dbReference type="ARBA" id="ARBA00022741"/>
    </source>
</evidence>
<comment type="caution">
    <text evidence="8">The sequence shown here is derived from an EMBL/GenBank/DDBJ whole genome shotgun (WGS) entry which is preliminary data.</text>
</comment>
<dbReference type="Gene3D" id="3.40.50.300">
    <property type="entry name" value="P-loop containing nucleotide triphosphate hydrolases"/>
    <property type="match status" value="1"/>
</dbReference>
<evidence type="ECO:0000313" key="8">
    <source>
        <dbReference type="EMBL" id="MEH7828491.1"/>
    </source>
</evidence>
<dbReference type="InterPro" id="IPR036627">
    <property type="entry name" value="CobW-likC_sf"/>
</dbReference>
<keyword evidence="2" id="KW-0378">Hydrolase</keyword>
<comment type="function">
    <text evidence="5">Zinc chaperone that directly transfers zinc cofactor to target proteins, thereby activating them. Zinc is transferred from the CXCC motif in the GTPase domain to the zinc binding site in target proteins in a process requiring GTP hydrolysis.</text>
</comment>
<comment type="catalytic activity">
    <reaction evidence="6">
        <text>GTP + H2O = GDP + phosphate + H(+)</text>
        <dbReference type="Rhea" id="RHEA:19669"/>
        <dbReference type="ChEBI" id="CHEBI:15377"/>
        <dbReference type="ChEBI" id="CHEBI:15378"/>
        <dbReference type="ChEBI" id="CHEBI:37565"/>
        <dbReference type="ChEBI" id="CHEBI:43474"/>
        <dbReference type="ChEBI" id="CHEBI:58189"/>
    </reaction>
    <physiologicalReaction direction="left-to-right" evidence="6">
        <dbReference type="Rhea" id="RHEA:19670"/>
    </physiologicalReaction>
</comment>
<dbReference type="InterPro" id="IPR051316">
    <property type="entry name" value="Zinc-reg_GTPase_activator"/>
</dbReference>
<dbReference type="Pfam" id="PF07683">
    <property type="entry name" value="CobW_C"/>
    <property type="match status" value="1"/>
</dbReference>
<reference evidence="8" key="1">
    <citation type="submission" date="2024-02" db="EMBL/GenBank/DDBJ databases">
        <title>Genome sequences of strain Gemmobacter sp. JM10B15.</title>
        <authorList>
            <person name="Zhang M."/>
        </authorList>
    </citation>
    <scope>NUCLEOTIDE SEQUENCE</scope>
    <source>
        <strain evidence="8">JM10B15</strain>
    </source>
</reference>
<evidence type="ECO:0000256" key="4">
    <source>
        <dbReference type="ARBA" id="ARBA00034320"/>
    </source>
</evidence>
<evidence type="ECO:0000256" key="2">
    <source>
        <dbReference type="ARBA" id="ARBA00022801"/>
    </source>
</evidence>
<protein>
    <submittedName>
        <fullName evidence="8">GTP-binding protein</fullName>
    </submittedName>
</protein>
<sequence>MTDHIPLTLLTGALGAGKTTLLNRILAGGAGGRIAVIVNEFGEMGLDHDLIIGTVEDMVLLASGCLCCTLRGDLITALTDLLAKRAAGQLTFDRLVVETTGLADPAPVLHTLMVEPALAQTIRLDGVVTVCDAALGAAGLDRVPEALAQVAMADVLVISKADRVTPLALGAFQARLARLAPLARQNVAGPQMDLAALFGHGVPDAAIGAEDWLLSAPALPLRPFAAAPETGLLGAAFAPPLPRHDGTVTAVSARIDTPVHPMMLEFFLDTLLALRGPDILRMKALLWVQGHDAPFALHAVQHIVDPPIRLEGWRGTDRTSRIVVIGRNMTEDDLQAALGLLRAPA</sequence>
<comment type="similarity">
    <text evidence="4">Belongs to the SIMIBI class G3E GTPase family. ZNG1 subfamily.</text>
</comment>
<evidence type="ECO:0000256" key="5">
    <source>
        <dbReference type="ARBA" id="ARBA00045658"/>
    </source>
</evidence>
<dbReference type="PANTHER" id="PTHR13748">
    <property type="entry name" value="COBW-RELATED"/>
    <property type="match status" value="1"/>
</dbReference>
<dbReference type="Gene3D" id="3.30.1220.10">
    <property type="entry name" value="CobW-like, C-terminal domain"/>
    <property type="match status" value="1"/>
</dbReference>
<name>A0ABU8BUX1_9RHOB</name>
<dbReference type="InterPro" id="IPR027417">
    <property type="entry name" value="P-loop_NTPase"/>
</dbReference>
<evidence type="ECO:0000256" key="6">
    <source>
        <dbReference type="ARBA" id="ARBA00049117"/>
    </source>
</evidence>
<dbReference type="SUPFAM" id="SSF52540">
    <property type="entry name" value="P-loop containing nucleoside triphosphate hydrolases"/>
    <property type="match status" value="1"/>
</dbReference>
<accession>A0ABU8BUX1</accession>
<dbReference type="PANTHER" id="PTHR13748:SF59">
    <property type="entry name" value="COBW C-TERMINAL DOMAIN-CONTAINING PROTEIN"/>
    <property type="match status" value="1"/>
</dbReference>
<dbReference type="Pfam" id="PF02492">
    <property type="entry name" value="cobW"/>
    <property type="match status" value="1"/>
</dbReference>
<evidence type="ECO:0000256" key="3">
    <source>
        <dbReference type="ARBA" id="ARBA00023186"/>
    </source>
</evidence>
<keyword evidence="3" id="KW-0143">Chaperone</keyword>
<dbReference type="RefSeq" id="WP_335422467.1">
    <property type="nucleotide sequence ID" value="NZ_JBALHR010000004.1"/>
</dbReference>
<dbReference type="CDD" id="cd03112">
    <property type="entry name" value="CobW-like"/>
    <property type="match status" value="1"/>
</dbReference>
<organism evidence="8 9">
    <name type="scientific">Gemmobacter denitrificans</name>
    <dbReference type="NCBI Taxonomy" id="3123040"/>
    <lineage>
        <taxon>Bacteria</taxon>
        <taxon>Pseudomonadati</taxon>
        <taxon>Pseudomonadota</taxon>
        <taxon>Alphaproteobacteria</taxon>
        <taxon>Rhodobacterales</taxon>
        <taxon>Paracoccaceae</taxon>
        <taxon>Gemmobacter</taxon>
    </lineage>
</organism>
<dbReference type="InterPro" id="IPR011629">
    <property type="entry name" value="CobW-like_C"/>
</dbReference>
<keyword evidence="9" id="KW-1185">Reference proteome</keyword>